<comment type="caution">
    <text evidence="10">Lacks conserved residue(s) required for the propagation of feature annotation.</text>
</comment>
<dbReference type="Gene3D" id="3.40.50.300">
    <property type="entry name" value="P-loop containing nucleotide triphosphate hydrolases"/>
    <property type="match status" value="1"/>
</dbReference>
<keyword evidence="7 10" id="KW-0067">ATP-binding</keyword>
<protein>
    <recommendedName>
        <fullName evidence="10">tRNA dimethylallyltransferase</fullName>
        <ecNumber evidence="10">2.5.1.75</ecNumber>
    </recommendedName>
    <alternativeName>
        <fullName evidence="10">Dimethylallyl diphosphate:tRNA dimethylallyltransferase</fullName>
        <shortName evidence="10">DMAPP:tRNA dimethylallyltransferase</shortName>
        <shortName evidence="10">DMATase</shortName>
    </alternativeName>
    <alternativeName>
        <fullName evidence="10">Isopentenyl-diphosphate:tRNA isopentenyltransferase</fullName>
        <shortName evidence="10">IPP transferase</shortName>
        <shortName evidence="10">IPPT</shortName>
        <shortName evidence="10">IPTase</shortName>
    </alternativeName>
</protein>
<comment type="function">
    <text evidence="2 10 12">Catalyzes the transfer of a dimethylallyl group onto the adenine at position 37 in tRNAs that read codons beginning with uridine, leading to the formation of N6-(dimethylallyl)adenosine (i(6)A).</text>
</comment>
<dbReference type="InterPro" id="IPR039657">
    <property type="entry name" value="Dimethylallyltransferase"/>
</dbReference>
<dbReference type="Gene3D" id="1.10.20.140">
    <property type="match status" value="1"/>
</dbReference>
<evidence type="ECO:0000313" key="15">
    <source>
        <dbReference type="Proteomes" id="UP000606922"/>
    </source>
</evidence>
<dbReference type="InterPro" id="IPR027417">
    <property type="entry name" value="P-loop_NTPase"/>
</dbReference>
<dbReference type="GO" id="GO:0052381">
    <property type="term" value="F:tRNA dimethylallyltransferase activity"/>
    <property type="evidence" value="ECO:0007669"/>
    <property type="project" value="UniProtKB-UniRule"/>
</dbReference>
<reference evidence="14" key="1">
    <citation type="journal article" date="2014" name="Int. J. Syst. Evol. Microbiol.">
        <title>Complete genome sequence of Corynebacterium casei LMG S-19264T (=DSM 44701T), isolated from a smear-ripened cheese.</title>
        <authorList>
            <consortium name="US DOE Joint Genome Institute (JGI-PGF)"/>
            <person name="Walter F."/>
            <person name="Albersmeier A."/>
            <person name="Kalinowski J."/>
            <person name="Ruckert C."/>
        </authorList>
    </citation>
    <scope>NUCLEOTIDE SEQUENCE</scope>
    <source>
        <strain evidence="14">CGMCC 1.12813</strain>
    </source>
</reference>
<gene>
    <name evidence="10 14" type="primary">miaA</name>
    <name evidence="14" type="ORF">GCM10010979_04850</name>
</gene>
<evidence type="ECO:0000256" key="7">
    <source>
        <dbReference type="ARBA" id="ARBA00022840"/>
    </source>
</evidence>
<dbReference type="SUPFAM" id="SSF52540">
    <property type="entry name" value="P-loop containing nucleoside triphosphate hydrolases"/>
    <property type="match status" value="2"/>
</dbReference>
<evidence type="ECO:0000256" key="6">
    <source>
        <dbReference type="ARBA" id="ARBA00022741"/>
    </source>
</evidence>
<dbReference type="EC" id="2.5.1.75" evidence="10"/>
<evidence type="ECO:0000256" key="10">
    <source>
        <dbReference type="HAMAP-Rule" id="MF_00185"/>
    </source>
</evidence>
<evidence type="ECO:0000256" key="3">
    <source>
        <dbReference type="ARBA" id="ARBA00005842"/>
    </source>
</evidence>
<feature type="site" description="Interaction with substrate tRNA" evidence="10">
    <location>
        <position position="103"/>
    </location>
</feature>
<keyword evidence="15" id="KW-1185">Reference proteome</keyword>
<comment type="subunit">
    <text evidence="10">Monomer.</text>
</comment>
<evidence type="ECO:0000256" key="2">
    <source>
        <dbReference type="ARBA" id="ARBA00003213"/>
    </source>
</evidence>
<organism evidence="14 15">
    <name type="scientific">Conyzicola nivalis</name>
    <dbReference type="NCBI Taxonomy" id="1477021"/>
    <lineage>
        <taxon>Bacteria</taxon>
        <taxon>Bacillati</taxon>
        <taxon>Actinomycetota</taxon>
        <taxon>Actinomycetes</taxon>
        <taxon>Micrococcales</taxon>
        <taxon>Microbacteriaceae</taxon>
        <taxon>Conyzicola</taxon>
    </lineage>
</organism>
<proteinExistence type="inferred from homology"/>
<dbReference type="HAMAP" id="MF_00185">
    <property type="entry name" value="IPP_trans"/>
    <property type="match status" value="1"/>
</dbReference>
<keyword evidence="5 10" id="KW-0819">tRNA processing</keyword>
<reference evidence="14" key="2">
    <citation type="submission" date="2020-09" db="EMBL/GenBank/DDBJ databases">
        <authorList>
            <person name="Sun Q."/>
            <person name="Zhou Y."/>
        </authorList>
    </citation>
    <scope>NUCLEOTIDE SEQUENCE</scope>
    <source>
        <strain evidence="14">CGMCC 1.12813</strain>
    </source>
</reference>
<dbReference type="EMBL" id="BMGB01000001">
    <property type="protein sequence ID" value="GGA93334.1"/>
    <property type="molecule type" value="Genomic_DNA"/>
</dbReference>
<evidence type="ECO:0000256" key="12">
    <source>
        <dbReference type="RuleBase" id="RU003784"/>
    </source>
</evidence>
<dbReference type="Proteomes" id="UP000606922">
    <property type="component" value="Unassembled WGS sequence"/>
</dbReference>
<sequence>MLVVVVGATGTGKSGLSLEIAERLAERGQPVEIVNADAMQLYRGMDVGTAKLPVDERRGIRHHMLDVLDPLDEASVAAYQTDARRVIADIESRGAWPLLVGGSGLYVSSVIYDFEFPGTDAAVRERLEAELVSTGPGMMHRRLLAVDPVAAEAIGPSNGRRIVRALEVFEMTGEPFGSGLPADDALWRETAIFGLRAPRDELVARLDERVRQMWSDGLVAEVEGLLPHGLGVTAARAIGYAQAAAQLRGELTETEAIEQTALFTRKYARRQVSWFRRYDAIDWLDYDDPQRARLALAKLGA</sequence>
<dbReference type="AlphaFoldDB" id="A0A916SF48"/>
<dbReference type="PANTHER" id="PTHR11088">
    <property type="entry name" value="TRNA DIMETHYLALLYLTRANSFERASE"/>
    <property type="match status" value="1"/>
</dbReference>
<dbReference type="RefSeq" id="WP_188509115.1">
    <property type="nucleotide sequence ID" value="NZ_BMGB01000001.1"/>
</dbReference>
<comment type="caution">
    <text evidence="14">The sequence shown here is derived from an EMBL/GenBank/DDBJ whole genome shotgun (WGS) entry which is preliminary data.</text>
</comment>
<evidence type="ECO:0000256" key="13">
    <source>
        <dbReference type="RuleBase" id="RU003785"/>
    </source>
</evidence>
<keyword evidence="6 10" id="KW-0547">Nucleotide-binding</keyword>
<evidence type="ECO:0000256" key="9">
    <source>
        <dbReference type="ARBA" id="ARBA00049563"/>
    </source>
</evidence>
<feature type="site" description="Interaction with substrate tRNA" evidence="10">
    <location>
        <position position="124"/>
    </location>
</feature>
<evidence type="ECO:0000313" key="14">
    <source>
        <dbReference type="EMBL" id="GGA93334.1"/>
    </source>
</evidence>
<keyword evidence="8 10" id="KW-0460">Magnesium</keyword>
<keyword evidence="4 10" id="KW-0808">Transferase</keyword>
<comment type="catalytic activity">
    <reaction evidence="9 10 11">
        <text>adenosine(37) in tRNA + dimethylallyl diphosphate = N(6)-dimethylallyladenosine(37) in tRNA + diphosphate</text>
        <dbReference type="Rhea" id="RHEA:26482"/>
        <dbReference type="Rhea" id="RHEA-COMP:10162"/>
        <dbReference type="Rhea" id="RHEA-COMP:10375"/>
        <dbReference type="ChEBI" id="CHEBI:33019"/>
        <dbReference type="ChEBI" id="CHEBI:57623"/>
        <dbReference type="ChEBI" id="CHEBI:74411"/>
        <dbReference type="ChEBI" id="CHEBI:74415"/>
        <dbReference type="EC" id="2.5.1.75"/>
    </reaction>
</comment>
<dbReference type="GO" id="GO:0006400">
    <property type="term" value="P:tRNA modification"/>
    <property type="evidence" value="ECO:0007669"/>
    <property type="project" value="TreeGrafter"/>
</dbReference>
<evidence type="ECO:0000256" key="11">
    <source>
        <dbReference type="RuleBase" id="RU003783"/>
    </source>
</evidence>
<feature type="binding site" evidence="10">
    <location>
        <begin position="7"/>
        <end position="14"/>
    </location>
    <ligand>
        <name>ATP</name>
        <dbReference type="ChEBI" id="CHEBI:30616"/>
    </ligand>
</feature>
<evidence type="ECO:0000256" key="4">
    <source>
        <dbReference type="ARBA" id="ARBA00022679"/>
    </source>
</evidence>
<dbReference type="GO" id="GO:0005524">
    <property type="term" value="F:ATP binding"/>
    <property type="evidence" value="ECO:0007669"/>
    <property type="project" value="UniProtKB-UniRule"/>
</dbReference>
<dbReference type="Pfam" id="PF01715">
    <property type="entry name" value="IPPT"/>
    <property type="match status" value="1"/>
</dbReference>
<evidence type="ECO:0000256" key="5">
    <source>
        <dbReference type="ARBA" id="ARBA00022694"/>
    </source>
</evidence>
<comment type="cofactor">
    <cofactor evidence="1 10">
        <name>Mg(2+)</name>
        <dbReference type="ChEBI" id="CHEBI:18420"/>
    </cofactor>
</comment>
<accession>A0A916SF48</accession>
<name>A0A916SF48_9MICO</name>
<dbReference type="FunFam" id="1.10.20.140:FF:000001">
    <property type="entry name" value="tRNA dimethylallyltransferase"/>
    <property type="match status" value="1"/>
</dbReference>
<comment type="similarity">
    <text evidence="3 10 13">Belongs to the IPP transferase family.</text>
</comment>
<dbReference type="NCBIfam" id="TIGR00174">
    <property type="entry name" value="miaA"/>
    <property type="match status" value="1"/>
</dbReference>
<evidence type="ECO:0000256" key="8">
    <source>
        <dbReference type="ARBA" id="ARBA00022842"/>
    </source>
</evidence>
<dbReference type="PANTHER" id="PTHR11088:SF60">
    <property type="entry name" value="TRNA DIMETHYLALLYLTRANSFERASE"/>
    <property type="match status" value="1"/>
</dbReference>
<feature type="binding site" evidence="10">
    <location>
        <begin position="9"/>
        <end position="14"/>
    </location>
    <ligand>
        <name>substrate</name>
    </ligand>
</feature>
<evidence type="ECO:0000256" key="1">
    <source>
        <dbReference type="ARBA" id="ARBA00001946"/>
    </source>
</evidence>
<dbReference type="InterPro" id="IPR018022">
    <property type="entry name" value="IPT"/>
</dbReference>